<feature type="region of interest" description="Disordered" evidence="4">
    <location>
        <begin position="97"/>
        <end position="138"/>
    </location>
</feature>
<dbReference type="KEGG" id="acan:ACA1_061410"/>
<evidence type="ECO:0000256" key="2">
    <source>
        <dbReference type="ARBA" id="ARBA00022737"/>
    </source>
</evidence>
<dbReference type="InterPro" id="IPR002048">
    <property type="entry name" value="EF_hand_dom"/>
</dbReference>
<name>L8GZ65_ACACF</name>
<dbReference type="AlphaFoldDB" id="L8GZ65"/>
<feature type="compositionally biased region" description="Low complexity" evidence="4">
    <location>
        <begin position="104"/>
        <end position="126"/>
    </location>
</feature>
<dbReference type="GO" id="GO:0005509">
    <property type="term" value="F:calcium ion binding"/>
    <property type="evidence" value="ECO:0007669"/>
    <property type="project" value="InterPro"/>
</dbReference>
<dbReference type="InterPro" id="IPR011992">
    <property type="entry name" value="EF-hand-dom_pair"/>
</dbReference>
<keyword evidence="3" id="KW-0106">Calcium</keyword>
<feature type="domain" description="EF-hand" evidence="5">
    <location>
        <begin position="259"/>
        <end position="294"/>
    </location>
</feature>
<evidence type="ECO:0000256" key="1">
    <source>
        <dbReference type="ARBA" id="ARBA00022723"/>
    </source>
</evidence>
<proteinExistence type="predicted"/>
<dbReference type="PANTHER" id="PTHR34524">
    <property type="entry name" value="CALCYPHOSIN"/>
    <property type="match status" value="1"/>
</dbReference>
<dbReference type="OrthoDB" id="26525at2759"/>
<accession>L8GZ65</accession>
<dbReference type="Proteomes" id="UP000011083">
    <property type="component" value="Unassembled WGS sequence"/>
</dbReference>
<feature type="domain" description="EF-hand" evidence="5">
    <location>
        <begin position="54"/>
        <end position="89"/>
    </location>
</feature>
<organism evidence="6 7">
    <name type="scientific">Acanthamoeba castellanii (strain ATCC 30010 / Neff)</name>
    <dbReference type="NCBI Taxonomy" id="1257118"/>
    <lineage>
        <taxon>Eukaryota</taxon>
        <taxon>Amoebozoa</taxon>
        <taxon>Discosea</taxon>
        <taxon>Longamoebia</taxon>
        <taxon>Centramoebida</taxon>
        <taxon>Acanthamoebidae</taxon>
        <taxon>Acanthamoeba</taxon>
    </lineage>
</organism>
<feature type="domain" description="EF-hand" evidence="5">
    <location>
        <begin position="152"/>
        <end position="187"/>
    </location>
</feature>
<dbReference type="InterPro" id="IPR051581">
    <property type="entry name" value="Ca-bind"/>
</dbReference>
<evidence type="ECO:0000313" key="7">
    <source>
        <dbReference type="Proteomes" id="UP000011083"/>
    </source>
</evidence>
<evidence type="ECO:0000313" key="6">
    <source>
        <dbReference type="EMBL" id="ELR17401.1"/>
    </source>
</evidence>
<keyword evidence="7" id="KW-1185">Reference proteome</keyword>
<evidence type="ECO:0000256" key="4">
    <source>
        <dbReference type="SAM" id="MobiDB-lite"/>
    </source>
</evidence>
<keyword evidence="2" id="KW-0677">Repeat</keyword>
<dbReference type="Gene3D" id="1.10.238.10">
    <property type="entry name" value="EF-hand"/>
    <property type="match status" value="3"/>
</dbReference>
<evidence type="ECO:0000259" key="5">
    <source>
        <dbReference type="PROSITE" id="PS50222"/>
    </source>
</evidence>
<dbReference type="PANTHER" id="PTHR34524:SF6">
    <property type="entry name" value="CALCYPHOSINE LIKE"/>
    <property type="match status" value="1"/>
</dbReference>
<feature type="region of interest" description="Disordered" evidence="4">
    <location>
        <begin position="415"/>
        <end position="436"/>
    </location>
</feature>
<dbReference type="PROSITE" id="PS50222">
    <property type="entry name" value="EF_HAND_2"/>
    <property type="match status" value="5"/>
</dbReference>
<feature type="domain" description="EF-hand" evidence="5">
    <location>
        <begin position="188"/>
        <end position="223"/>
    </location>
</feature>
<feature type="domain" description="EF-hand" evidence="5">
    <location>
        <begin position="18"/>
        <end position="53"/>
    </location>
</feature>
<reference evidence="6 7" key="1">
    <citation type="journal article" date="2013" name="Genome Biol.">
        <title>Genome of Acanthamoeba castellanii highlights extensive lateral gene transfer and early evolution of tyrosine kinase signaling.</title>
        <authorList>
            <person name="Clarke M."/>
            <person name="Lohan A.J."/>
            <person name="Liu B."/>
            <person name="Lagkouvardos I."/>
            <person name="Roy S."/>
            <person name="Zafar N."/>
            <person name="Bertelli C."/>
            <person name="Schilde C."/>
            <person name="Kianianmomeni A."/>
            <person name="Burglin T.R."/>
            <person name="Frech C."/>
            <person name="Turcotte B."/>
            <person name="Kopec K.O."/>
            <person name="Synnott J.M."/>
            <person name="Choo C."/>
            <person name="Paponov I."/>
            <person name="Finkler A."/>
            <person name="Soon Heng Tan C."/>
            <person name="Hutchins A.P."/>
            <person name="Weinmeier T."/>
            <person name="Rattei T."/>
            <person name="Chu J.S."/>
            <person name="Gimenez G."/>
            <person name="Irimia M."/>
            <person name="Rigden D.J."/>
            <person name="Fitzpatrick D.A."/>
            <person name="Lorenzo-Morales J."/>
            <person name="Bateman A."/>
            <person name="Chiu C.H."/>
            <person name="Tang P."/>
            <person name="Hegemann P."/>
            <person name="Fromm H."/>
            <person name="Raoult D."/>
            <person name="Greub G."/>
            <person name="Miranda-Saavedra D."/>
            <person name="Chen N."/>
            <person name="Nash P."/>
            <person name="Ginger M.L."/>
            <person name="Horn M."/>
            <person name="Schaap P."/>
            <person name="Caler L."/>
            <person name="Loftus B."/>
        </authorList>
    </citation>
    <scope>NUCLEOTIDE SEQUENCE [LARGE SCALE GENOMIC DNA]</scope>
    <source>
        <strain evidence="6 7">Neff</strain>
    </source>
</reference>
<dbReference type="EMBL" id="KB007974">
    <property type="protein sequence ID" value="ELR17401.1"/>
    <property type="molecule type" value="Genomic_DNA"/>
</dbReference>
<evidence type="ECO:0000256" key="3">
    <source>
        <dbReference type="ARBA" id="ARBA00022837"/>
    </source>
</evidence>
<dbReference type="CDD" id="cd00051">
    <property type="entry name" value="EFh"/>
    <property type="match status" value="3"/>
</dbReference>
<dbReference type="VEuPathDB" id="AmoebaDB:ACA1_061410"/>
<dbReference type="Pfam" id="PF13499">
    <property type="entry name" value="EF-hand_7"/>
    <property type="match status" value="3"/>
</dbReference>
<dbReference type="PROSITE" id="PS00018">
    <property type="entry name" value="EF_HAND_1"/>
    <property type="match status" value="4"/>
</dbReference>
<protein>
    <submittedName>
        <fullName evidence="6">EF hand domain containing protein</fullName>
    </submittedName>
</protein>
<dbReference type="SMART" id="SM00054">
    <property type="entry name" value="EFh"/>
    <property type="match status" value="5"/>
</dbReference>
<dbReference type="SUPFAM" id="SSF47473">
    <property type="entry name" value="EF-hand"/>
    <property type="match status" value="2"/>
</dbReference>
<dbReference type="RefSeq" id="XP_004339414.1">
    <property type="nucleotide sequence ID" value="XM_004339366.1"/>
</dbReference>
<sequence>MKPSPAQYRRFERTKSVQLITVMRELFDLCDADGDGNIAASELRQVMDELGLQVGKEEFEQLFKELDTNNDKMISFGDFLSGLKWIQKSIRITASSGAVPVRKPPGSNGSSPAPASPGSASSSSSVPPGPRRLGRTRSVTQFIEETGGLSEGELAKMKKFFKECDEDQDGTVSKREMWNFLHKQGVEASKEEFISFFNELDDDQTGTLSFKQFVTGIQGLRKSVRKHGAHRLALATCPDHPGKAALTLADLVQQGVQQEEVGHVRELFSLCDKNGDGSIDMDELNAVFVELGIRATREEVASLFQKLAGNRRVITYDEFLNGMQWLNKGVVLSNALEQQAGAPAKREEAQKRIAELEKTNEVLRSYLQEFVGKVAMRADKECKTQHPKTAAMLLELLDYPLIRQMEGFVGGKLTTPESDEAITSTQRQLAAAGRKK</sequence>
<dbReference type="GeneID" id="14918472"/>
<gene>
    <name evidence="6" type="ORF">ACA1_061410</name>
</gene>
<dbReference type="InterPro" id="IPR018247">
    <property type="entry name" value="EF_Hand_1_Ca_BS"/>
</dbReference>
<dbReference type="STRING" id="1257118.L8GZ65"/>
<keyword evidence="1" id="KW-0479">Metal-binding</keyword>